<keyword evidence="2" id="KW-1185">Reference proteome</keyword>
<dbReference type="AlphaFoldDB" id="A0A2P6M9G5"/>
<proteinExistence type="predicted"/>
<dbReference type="Proteomes" id="UP000241736">
    <property type="component" value="Unassembled WGS sequence"/>
</dbReference>
<protein>
    <submittedName>
        <fullName evidence="1">Uncharacterized protein</fullName>
    </submittedName>
</protein>
<dbReference type="RefSeq" id="WP_106990192.1">
    <property type="nucleotide sequence ID" value="NZ_KZ679087.1"/>
</dbReference>
<dbReference type="OrthoDB" id="6041581at2"/>
<evidence type="ECO:0000313" key="2">
    <source>
        <dbReference type="Proteomes" id="UP000241736"/>
    </source>
</evidence>
<accession>A0A2P6M9G5</accession>
<gene>
    <name evidence="1" type="ORF">C6N40_06480</name>
</gene>
<dbReference type="EMBL" id="PVLF01000006">
    <property type="protein sequence ID" value="PRH82615.1"/>
    <property type="molecule type" value="Genomic_DNA"/>
</dbReference>
<name>A0A2P6M9G5_9GAMM</name>
<comment type="caution">
    <text evidence="1">The sequence shown here is derived from an EMBL/GenBank/DDBJ whole genome shotgun (WGS) entry which is preliminary data.</text>
</comment>
<organism evidence="1 2">
    <name type="scientific">Arenimonas caeni</name>
    <dbReference type="NCBI Taxonomy" id="2058085"/>
    <lineage>
        <taxon>Bacteria</taxon>
        <taxon>Pseudomonadati</taxon>
        <taxon>Pseudomonadota</taxon>
        <taxon>Gammaproteobacteria</taxon>
        <taxon>Lysobacterales</taxon>
        <taxon>Lysobacteraceae</taxon>
        <taxon>Arenimonas</taxon>
    </lineage>
</organism>
<evidence type="ECO:0000313" key="1">
    <source>
        <dbReference type="EMBL" id="PRH82615.1"/>
    </source>
</evidence>
<reference evidence="1 2" key="1">
    <citation type="submission" date="2018-03" db="EMBL/GenBank/DDBJ databases">
        <title>Arenimonas caeni sp. nov., isolated from activated sludge.</title>
        <authorList>
            <person name="Liu H."/>
        </authorList>
    </citation>
    <scope>NUCLEOTIDE SEQUENCE [LARGE SCALE GENOMIC DNA]</scope>
    <source>
        <strain evidence="2">z29</strain>
    </source>
</reference>
<sequence length="196" mass="21605">MKPAPHFLRPRSAVVFDHTRRMLDQTAMCTRKFAMHVAEHYVALVAPDQRQVPFRLGVTGDDLIRAEKHNAQQIGRYMDGTIKALPADLEDAWVLALPEPYRGDCERELAQRRGRYSERKLAAGEAGEVAGIGQILLEFGQLMEALGPALADGKICEADLPHARRILNESDDVIAALLSIRRAVTQILPTGSNASA</sequence>